<evidence type="ECO:0000313" key="2">
    <source>
        <dbReference type="EMBL" id="KAK2148241.1"/>
    </source>
</evidence>
<evidence type="ECO:0000256" key="1">
    <source>
        <dbReference type="SAM" id="MobiDB-lite"/>
    </source>
</evidence>
<dbReference type="AlphaFoldDB" id="A0AAD9MYD4"/>
<proteinExistence type="predicted"/>
<keyword evidence="3" id="KW-1185">Reference proteome</keyword>
<dbReference type="Proteomes" id="UP001208570">
    <property type="component" value="Unassembled WGS sequence"/>
</dbReference>
<feature type="compositionally biased region" description="Pro residues" evidence="1">
    <location>
        <begin position="117"/>
        <end position="128"/>
    </location>
</feature>
<protein>
    <submittedName>
        <fullName evidence="2">Uncharacterized protein</fullName>
    </submittedName>
</protein>
<feature type="region of interest" description="Disordered" evidence="1">
    <location>
        <begin position="80"/>
        <end position="137"/>
    </location>
</feature>
<gene>
    <name evidence="2" type="ORF">LSH36_507g00010</name>
</gene>
<comment type="caution">
    <text evidence="2">The sequence shown here is derived from an EMBL/GenBank/DDBJ whole genome shotgun (WGS) entry which is preliminary data.</text>
</comment>
<feature type="compositionally biased region" description="Polar residues" evidence="1">
    <location>
        <begin position="80"/>
        <end position="90"/>
    </location>
</feature>
<accession>A0AAD9MYD4</accession>
<evidence type="ECO:0000313" key="3">
    <source>
        <dbReference type="Proteomes" id="UP001208570"/>
    </source>
</evidence>
<organism evidence="2 3">
    <name type="scientific">Paralvinella palmiformis</name>
    <dbReference type="NCBI Taxonomy" id="53620"/>
    <lineage>
        <taxon>Eukaryota</taxon>
        <taxon>Metazoa</taxon>
        <taxon>Spiralia</taxon>
        <taxon>Lophotrochozoa</taxon>
        <taxon>Annelida</taxon>
        <taxon>Polychaeta</taxon>
        <taxon>Sedentaria</taxon>
        <taxon>Canalipalpata</taxon>
        <taxon>Terebellida</taxon>
        <taxon>Terebelliformia</taxon>
        <taxon>Alvinellidae</taxon>
        <taxon>Paralvinella</taxon>
    </lineage>
</organism>
<sequence>MKVVRKATFPRIHWSRSFGSSGPSPDLFFLSLVKRILRLMCQVCSISTVIPSKLPAAATRILLLYTLVALSINSTPIQETTTSDATQVLNPSEKLTPPISPVPRTLTSPNSAVLRTPTPPNSPVPRTPTSPNSAVSRTLMPPNSLTAVDGTSVVHTLYRVPILSA</sequence>
<reference evidence="2" key="1">
    <citation type="journal article" date="2023" name="Mol. Biol. Evol.">
        <title>Third-Generation Sequencing Reveals the Adaptive Role of the Epigenome in Three Deep-Sea Polychaetes.</title>
        <authorList>
            <person name="Perez M."/>
            <person name="Aroh O."/>
            <person name="Sun Y."/>
            <person name="Lan Y."/>
            <person name="Juniper S.K."/>
            <person name="Young C.R."/>
            <person name="Angers B."/>
            <person name="Qian P.Y."/>
        </authorList>
    </citation>
    <scope>NUCLEOTIDE SEQUENCE</scope>
    <source>
        <strain evidence="2">P08H-3</strain>
    </source>
</reference>
<dbReference type="EMBL" id="JAODUP010000507">
    <property type="protein sequence ID" value="KAK2148241.1"/>
    <property type="molecule type" value="Genomic_DNA"/>
</dbReference>
<name>A0AAD9MYD4_9ANNE</name>